<reference evidence="4 5" key="1">
    <citation type="journal article" date="2024" name="Nat. Commun.">
        <title>Phylogenomics reveals the evolutionary origins of lichenization in chlorophyte algae.</title>
        <authorList>
            <person name="Puginier C."/>
            <person name="Libourel C."/>
            <person name="Otte J."/>
            <person name="Skaloud P."/>
            <person name="Haon M."/>
            <person name="Grisel S."/>
            <person name="Petersen M."/>
            <person name="Berrin J.G."/>
            <person name="Delaux P.M."/>
            <person name="Dal Grande F."/>
            <person name="Keller J."/>
        </authorList>
    </citation>
    <scope>NUCLEOTIDE SEQUENCE [LARGE SCALE GENOMIC DNA]</scope>
    <source>
        <strain evidence="4 5">SAG 2036</strain>
    </source>
</reference>
<feature type="region of interest" description="Disordered" evidence="3">
    <location>
        <begin position="870"/>
        <end position="897"/>
    </location>
</feature>
<feature type="compositionally biased region" description="Low complexity" evidence="3">
    <location>
        <begin position="828"/>
        <end position="839"/>
    </location>
</feature>
<dbReference type="InterPro" id="IPR007587">
    <property type="entry name" value="SAPS"/>
</dbReference>
<feature type="region of interest" description="Disordered" evidence="3">
    <location>
        <begin position="710"/>
        <end position="745"/>
    </location>
</feature>
<comment type="caution">
    <text evidence="4">The sequence shown here is derived from an EMBL/GenBank/DDBJ whole genome shotgun (WGS) entry which is preliminary data.</text>
</comment>
<feature type="region of interest" description="Disordered" evidence="3">
    <location>
        <begin position="537"/>
        <end position="573"/>
    </location>
</feature>
<dbReference type="EMBL" id="JALJOQ010000031">
    <property type="protein sequence ID" value="KAK9807323.1"/>
    <property type="molecule type" value="Genomic_DNA"/>
</dbReference>
<keyword evidence="2" id="KW-0131">Cell cycle</keyword>
<evidence type="ECO:0000256" key="2">
    <source>
        <dbReference type="ARBA" id="ARBA00023306"/>
    </source>
</evidence>
<evidence type="ECO:0000256" key="3">
    <source>
        <dbReference type="SAM" id="MobiDB-lite"/>
    </source>
</evidence>
<evidence type="ECO:0000313" key="5">
    <source>
        <dbReference type="Proteomes" id="UP001465755"/>
    </source>
</evidence>
<keyword evidence="5" id="KW-1185">Reference proteome</keyword>
<dbReference type="Pfam" id="PF04499">
    <property type="entry name" value="SAPS"/>
    <property type="match status" value="1"/>
</dbReference>
<dbReference type="GO" id="GO:0019903">
    <property type="term" value="F:protein phosphatase binding"/>
    <property type="evidence" value="ECO:0007669"/>
    <property type="project" value="InterPro"/>
</dbReference>
<evidence type="ECO:0000256" key="1">
    <source>
        <dbReference type="ARBA" id="ARBA00006180"/>
    </source>
</evidence>
<dbReference type="GO" id="GO:0019888">
    <property type="term" value="F:protein phosphatase regulator activity"/>
    <property type="evidence" value="ECO:0007669"/>
    <property type="project" value="TreeGrafter"/>
</dbReference>
<dbReference type="Proteomes" id="UP001465755">
    <property type="component" value="Unassembled WGS sequence"/>
</dbReference>
<proteinExistence type="inferred from homology"/>
<evidence type="ECO:0000313" key="4">
    <source>
        <dbReference type="EMBL" id="KAK9807323.1"/>
    </source>
</evidence>
<name>A0AAW1PGP5_9CHLO</name>
<organism evidence="4 5">
    <name type="scientific">Symbiochloris irregularis</name>
    <dbReference type="NCBI Taxonomy" id="706552"/>
    <lineage>
        <taxon>Eukaryota</taxon>
        <taxon>Viridiplantae</taxon>
        <taxon>Chlorophyta</taxon>
        <taxon>core chlorophytes</taxon>
        <taxon>Trebouxiophyceae</taxon>
        <taxon>Trebouxiales</taxon>
        <taxon>Trebouxiaceae</taxon>
        <taxon>Symbiochloris</taxon>
    </lineage>
</organism>
<gene>
    <name evidence="4" type="ORF">WJX73_001648</name>
</gene>
<protein>
    <submittedName>
        <fullName evidence="4">Uncharacterized protein</fullName>
    </submittedName>
</protein>
<dbReference type="AlphaFoldDB" id="A0AAW1PGP5"/>
<accession>A0AAW1PGP5</accession>
<dbReference type="PANTHER" id="PTHR12634:SF8">
    <property type="entry name" value="FIERY MOUNTAIN, ISOFORM D"/>
    <property type="match status" value="1"/>
</dbReference>
<dbReference type="PANTHER" id="PTHR12634">
    <property type="entry name" value="SIT4 YEAST -ASSOCIATING PROTEIN-RELATED"/>
    <property type="match status" value="1"/>
</dbReference>
<sequence>MFHWSIRPNAKPFPVEALLDKEHFTLEDLLEEDDLVQEVKALNPRLISVLQRPDSISRLVHYITVPAPDAASEQRMTKYPYASCEILCSEVDALLDTLMMGEGLLEELFAPLREDEAPDCRLAGYCARVVATLVIKRGVQLLSWLQVNQELMACMVEHLGTTSVAETLVRLVAADEATASFLPYSKLMWLPASSVIPGLLGKLNNCPGTDTSENAAEVLAAIARARSCPLTQVLASPQNLNCLVNTALSAGTGPSLVQALNVYIALLDRRQMAELAGGLPGAGSASPASRAAAVALEDQAVAGLAPHTDRLANLLSLGEPSQTQEAPWGLLSPPLGTARLTVIALVAVLLRTGTPAAEFALMTSGALQRCLQLVLAFPLNSILHHQVAMMLLNTLDSNSDELISHLCNDGSGKAQVLRTGYRGHLIQLANQLIVTAKDRCCLMDAMNAHGRWQNFIKNELMQANEVGNIARWQCGRPPSSQYSGPLLTAVPLNSDFSTDAALVPGRKAEASVPTIQGAPSPFSIAAEMDLCPYSDDVREAASGSSRRGPKGGVKLERKSSDEPGETAPTDREWSAELLRAANAGPIRPRRAISDVSCSLQVAHSWPTVGLPRVRSREDARQRTLVRKAKQAERRKEKERAKQAKAWLRKVGVANAKPAGPVLPPPPALPPSITADEVQAAADVLEGFGAVPQTAEQVKKVQAPDGQVLLSNKPGLKPINVKGKDGDSAAELQSVPAKPSLQKPADVTAAAIRRGAASGADLRTSLHSSLNVISSAAHGHADIPVDGNAESVIAKSPFASYSGPPFGRAEPDGIAGYHSDSSDEGECTSSRSGSMQSQDSVAEQPTGAAAKKAVWNDEEDTLLGRFTKLDLSPSDVSAGDPGSPASIGGSPMDGSCSQGDYYGNYSSFQYWRPNYWQHEVDLDGR</sequence>
<feature type="region of interest" description="Disordered" evidence="3">
    <location>
        <begin position="799"/>
        <end position="853"/>
    </location>
</feature>
<comment type="similarity">
    <text evidence="1">Belongs to the SAPS family.</text>
</comment>